<evidence type="ECO:0000256" key="2">
    <source>
        <dbReference type="ARBA" id="ARBA00006906"/>
    </source>
</evidence>
<proteinExistence type="inferred from homology"/>
<dbReference type="RefSeq" id="WP_089825128.1">
    <property type="nucleotide sequence ID" value="NZ_FODV01000007.1"/>
</dbReference>
<comment type="subunit">
    <text evidence="3">Homotrimer.</text>
</comment>
<evidence type="ECO:0000256" key="4">
    <source>
        <dbReference type="ARBA" id="ARBA00023239"/>
    </source>
</evidence>
<dbReference type="CDD" id="cd00452">
    <property type="entry name" value="KDPG_aldolase"/>
    <property type="match status" value="1"/>
</dbReference>
<dbReference type="AlphaFoldDB" id="A0A1H8TGS0"/>
<evidence type="ECO:0000256" key="3">
    <source>
        <dbReference type="ARBA" id="ARBA00011233"/>
    </source>
</evidence>
<dbReference type="GO" id="GO:0016829">
    <property type="term" value="F:lyase activity"/>
    <property type="evidence" value="ECO:0007669"/>
    <property type="project" value="UniProtKB-KW"/>
</dbReference>
<dbReference type="Proteomes" id="UP000199126">
    <property type="component" value="Unassembled WGS sequence"/>
</dbReference>
<dbReference type="InterPro" id="IPR000887">
    <property type="entry name" value="Aldlse_KDPG_KHG"/>
</dbReference>
<dbReference type="PANTHER" id="PTHR30246:SF1">
    <property type="entry name" value="2-DEHYDRO-3-DEOXY-6-PHOSPHOGALACTONATE ALDOLASE-RELATED"/>
    <property type="match status" value="1"/>
</dbReference>
<reference evidence="7" key="1">
    <citation type="submission" date="2016-10" db="EMBL/GenBank/DDBJ databases">
        <authorList>
            <person name="Varghese N."/>
            <person name="Submissions S."/>
        </authorList>
    </citation>
    <scope>NUCLEOTIDE SEQUENCE [LARGE SCALE GENOMIC DNA]</scope>
    <source>
        <strain evidence="7">CGMCC 1.10121</strain>
    </source>
</reference>
<accession>A0A1H8TGS0</accession>
<protein>
    <submittedName>
        <fullName evidence="6">2-dehydro-3-deoxyphosphogluconate aldolase / (4S)-4-hydroxy-2-oxoglutarate aldolase</fullName>
    </submittedName>
</protein>
<gene>
    <name evidence="6" type="ORF">SAMN04487948_10724</name>
</gene>
<dbReference type="InterPro" id="IPR013785">
    <property type="entry name" value="Aldolase_TIM"/>
</dbReference>
<dbReference type="PANTHER" id="PTHR30246">
    <property type="entry name" value="2-KETO-3-DEOXY-6-PHOSPHOGLUCONATE ALDOLASE"/>
    <property type="match status" value="1"/>
</dbReference>
<dbReference type="Gene3D" id="3.20.20.70">
    <property type="entry name" value="Aldolase class I"/>
    <property type="match status" value="1"/>
</dbReference>
<keyword evidence="5" id="KW-0119">Carbohydrate metabolism</keyword>
<evidence type="ECO:0000256" key="1">
    <source>
        <dbReference type="ARBA" id="ARBA00004761"/>
    </source>
</evidence>
<dbReference type="EMBL" id="FODV01000007">
    <property type="protein sequence ID" value="SEO90015.1"/>
    <property type="molecule type" value="Genomic_DNA"/>
</dbReference>
<comment type="pathway">
    <text evidence="1">Carbohydrate acid metabolism.</text>
</comment>
<organism evidence="6 7">
    <name type="scientific">Halogranum amylolyticum</name>
    <dbReference type="NCBI Taxonomy" id="660520"/>
    <lineage>
        <taxon>Archaea</taxon>
        <taxon>Methanobacteriati</taxon>
        <taxon>Methanobacteriota</taxon>
        <taxon>Stenosarchaea group</taxon>
        <taxon>Halobacteria</taxon>
        <taxon>Halobacteriales</taxon>
        <taxon>Haloferacaceae</taxon>
    </lineage>
</organism>
<keyword evidence="7" id="KW-1185">Reference proteome</keyword>
<dbReference type="OrthoDB" id="184672at2157"/>
<dbReference type="NCBIfam" id="TIGR01182">
    <property type="entry name" value="eda"/>
    <property type="match status" value="1"/>
</dbReference>
<dbReference type="SUPFAM" id="SSF51569">
    <property type="entry name" value="Aldolase"/>
    <property type="match status" value="1"/>
</dbReference>
<name>A0A1H8TGS0_9EURY</name>
<evidence type="ECO:0000256" key="5">
    <source>
        <dbReference type="ARBA" id="ARBA00023277"/>
    </source>
</evidence>
<evidence type="ECO:0000313" key="6">
    <source>
        <dbReference type="EMBL" id="SEO90015.1"/>
    </source>
</evidence>
<keyword evidence="4" id="KW-0456">Lyase</keyword>
<dbReference type="Pfam" id="PF01081">
    <property type="entry name" value="Aldolase"/>
    <property type="match status" value="1"/>
</dbReference>
<evidence type="ECO:0000313" key="7">
    <source>
        <dbReference type="Proteomes" id="UP000199126"/>
    </source>
</evidence>
<comment type="similarity">
    <text evidence="2">Belongs to the KHG/KDPG aldolase family.</text>
</comment>
<sequence length="213" mass="21588">MSKSDVRQRIVDSGVIAILRGVSVEAVGDVVDAIAAGGVEAIEITVDTPGAVDMIRQVSREHGDDIAIGAGTVLDPETARAVQLAGAEFVVTPTVNTEVIETCNRYGTPIATGVMTPTEALTATEVGADLCKLFPASTTGPGQVSAINGPLPQVPLVPTGGVSLDNAAEFFEAGAVAVGVGSALADTDAIDAGDYQTLTETAAQFTALAEEHR</sequence>